<protein>
    <submittedName>
        <fullName evidence="1">Uncharacterized protein</fullName>
    </submittedName>
</protein>
<comment type="caution">
    <text evidence="1">The sequence shown here is derived from an EMBL/GenBank/DDBJ whole genome shotgun (WGS) entry which is preliminary data.</text>
</comment>
<keyword evidence="2" id="KW-1185">Reference proteome</keyword>
<evidence type="ECO:0000313" key="1">
    <source>
        <dbReference type="EMBL" id="KAF7839235.1"/>
    </source>
</evidence>
<dbReference type="AlphaFoldDB" id="A0A835CG26"/>
<proteinExistence type="predicted"/>
<organism evidence="1 2">
    <name type="scientific">Senna tora</name>
    <dbReference type="NCBI Taxonomy" id="362788"/>
    <lineage>
        <taxon>Eukaryota</taxon>
        <taxon>Viridiplantae</taxon>
        <taxon>Streptophyta</taxon>
        <taxon>Embryophyta</taxon>
        <taxon>Tracheophyta</taxon>
        <taxon>Spermatophyta</taxon>
        <taxon>Magnoliopsida</taxon>
        <taxon>eudicotyledons</taxon>
        <taxon>Gunneridae</taxon>
        <taxon>Pentapetalae</taxon>
        <taxon>rosids</taxon>
        <taxon>fabids</taxon>
        <taxon>Fabales</taxon>
        <taxon>Fabaceae</taxon>
        <taxon>Caesalpinioideae</taxon>
        <taxon>Cassia clade</taxon>
        <taxon>Senna</taxon>
    </lineage>
</organism>
<gene>
    <name evidence="1" type="ORF">G2W53_007717</name>
</gene>
<evidence type="ECO:0000313" key="2">
    <source>
        <dbReference type="Proteomes" id="UP000634136"/>
    </source>
</evidence>
<reference evidence="1" key="1">
    <citation type="submission" date="2020-09" db="EMBL/GenBank/DDBJ databases">
        <title>Genome-Enabled Discovery of Anthraquinone Biosynthesis in Senna tora.</title>
        <authorList>
            <person name="Kang S.-H."/>
            <person name="Pandey R.P."/>
            <person name="Lee C.-M."/>
            <person name="Sim J.-S."/>
            <person name="Jeong J.-T."/>
            <person name="Choi B.-S."/>
            <person name="Jung M."/>
            <person name="Ginzburg D."/>
            <person name="Zhao K."/>
            <person name="Won S.Y."/>
            <person name="Oh T.-J."/>
            <person name="Yu Y."/>
            <person name="Kim N.-H."/>
            <person name="Lee O.R."/>
            <person name="Lee T.-H."/>
            <person name="Bashyal P."/>
            <person name="Kim T.-S."/>
            <person name="Lee W.-H."/>
            <person name="Kawkins C."/>
            <person name="Kim C.-K."/>
            <person name="Kim J.S."/>
            <person name="Ahn B.O."/>
            <person name="Rhee S.Y."/>
            <person name="Sohng J.K."/>
        </authorList>
    </citation>
    <scope>NUCLEOTIDE SEQUENCE</scope>
    <source>
        <tissue evidence="1">Leaf</tissue>
    </source>
</reference>
<accession>A0A835CG26</accession>
<dbReference type="Proteomes" id="UP000634136">
    <property type="component" value="Unassembled WGS sequence"/>
</dbReference>
<sequence>MELAMDWAYEDVTFEIDAQIVKIDAQVLPLLLPVNIFSPLRGSQRRVYFN</sequence>
<dbReference type="EMBL" id="JAAIUW010000003">
    <property type="protein sequence ID" value="KAF7839235.1"/>
    <property type="molecule type" value="Genomic_DNA"/>
</dbReference>
<name>A0A835CG26_9FABA</name>